<dbReference type="RefSeq" id="WP_068613959.1">
    <property type="nucleotide sequence ID" value="NZ_CP016268.1"/>
</dbReference>
<dbReference type="AlphaFoldDB" id="A0A193LE74"/>
<protein>
    <recommendedName>
        <fullName evidence="6">Membrane fusion protein biotin-lipoyl like domain-containing protein</fullName>
    </recommendedName>
</protein>
<keyword evidence="2 3" id="KW-0175">Coiled coil</keyword>
<dbReference type="KEGG" id="woc:BA177_05570"/>
<evidence type="ECO:0000313" key="5">
    <source>
        <dbReference type="Proteomes" id="UP000092695"/>
    </source>
</evidence>
<evidence type="ECO:0000313" key="4">
    <source>
        <dbReference type="EMBL" id="ANO50746.1"/>
    </source>
</evidence>
<reference evidence="4 5" key="1">
    <citation type="submission" date="2016-06" db="EMBL/GenBank/DDBJ databases">
        <title>Complete genome sequence of a deep-branching marine Gamma Proteobacterium Woeseia oceani type strain XK5.</title>
        <authorList>
            <person name="Mu D."/>
            <person name="Du Z."/>
        </authorList>
    </citation>
    <scope>NUCLEOTIDE SEQUENCE [LARGE SCALE GENOMIC DNA]</scope>
    <source>
        <strain evidence="4 5">XK5</strain>
    </source>
</reference>
<dbReference type="GO" id="GO:0030313">
    <property type="term" value="C:cell envelope"/>
    <property type="evidence" value="ECO:0007669"/>
    <property type="project" value="UniProtKB-SubCell"/>
</dbReference>
<dbReference type="Proteomes" id="UP000092695">
    <property type="component" value="Chromosome"/>
</dbReference>
<name>A0A193LE74_9GAMM</name>
<dbReference type="PROSITE" id="PS51257">
    <property type="entry name" value="PROKAR_LIPOPROTEIN"/>
    <property type="match status" value="1"/>
</dbReference>
<dbReference type="SUPFAM" id="SSF111369">
    <property type="entry name" value="HlyD-like secretion proteins"/>
    <property type="match status" value="1"/>
</dbReference>
<comment type="subcellular location">
    <subcellularLocation>
        <location evidence="1">Cell envelope</location>
    </subcellularLocation>
</comment>
<gene>
    <name evidence="4" type="ORF">BA177_05570</name>
</gene>
<dbReference type="STRING" id="1548547.BA177_05570"/>
<evidence type="ECO:0000256" key="1">
    <source>
        <dbReference type="ARBA" id="ARBA00004196"/>
    </source>
</evidence>
<dbReference type="PANTHER" id="PTHR32347:SF29">
    <property type="entry name" value="UPF0194 MEMBRANE PROTEIN YBHG"/>
    <property type="match status" value="1"/>
</dbReference>
<feature type="coiled-coil region" evidence="3">
    <location>
        <begin position="66"/>
        <end position="93"/>
    </location>
</feature>
<dbReference type="PANTHER" id="PTHR32347">
    <property type="entry name" value="EFFLUX SYSTEM COMPONENT YKNX-RELATED"/>
    <property type="match status" value="1"/>
</dbReference>
<organism evidence="4 5">
    <name type="scientific">Woeseia oceani</name>
    <dbReference type="NCBI Taxonomy" id="1548547"/>
    <lineage>
        <taxon>Bacteria</taxon>
        <taxon>Pseudomonadati</taxon>
        <taxon>Pseudomonadota</taxon>
        <taxon>Gammaproteobacteria</taxon>
        <taxon>Woeseiales</taxon>
        <taxon>Woeseiaceae</taxon>
        <taxon>Woeseia</taxon>
    </lineage>
</organism>
<dbReference type="InterPro" id="IPR050465">
    <property type="entry name" value="UPF0194_transport"/>
</dbReference>
<keyword evidence="5" id="KW-1185">Reference proteome</keyword>
<proteinExistence type="predicted"/>
<dbReference type="Gene3D" id="2.40.50.100">
    <property type="match status" value="1"/>
</dbReference>
<dbReference type="Gene3D" id="1.10.287.470">
    <property type="entry name" value="Helix hairpin bin"/>
    <property type="match status" value="1"/>
</dbReference>
<sequence length="322" mass="35728">MNKLTGLLMLLSLLSGCDTRTEQPLVGQLASDRIELTAEFAETVTKRHVIEGAWVNAGDTLITQDSARIEAQLRELHALAEQQQARIDELTRGPRSEQIAAARASTDGARRDVEFLTLEYQRALEIHEKQLASAESLDRARAALDAARAQLAVNEAKLNELLAGTTIEELRQAEQLLEQTRARTDRVLIDSQRHELKAPVPGLIDSLLIETGERPQPGQTMLVMLAGEQPYARVYIPESIRVRVVPGTAVIAHIDGRDEPLDGKVRWVASEPAFTPYFALTEHDRGRLSFVAKIDLDYRGKRLPDGVPVQVTIPDDATDKRQ</sequence>
<evidence type="ECO:0008006" key="6">
    <source>
        <dbReference type="Google" id="ProtNLM"/>
    </source>
</evidence>
<evidence type="ECO:0000256" key="2">
    <source>
        <dbReference type="ARBA" id="ARBA00023054"/>
    </source>
</evidence>
<accession>A0A193LE74</accession>
<dbReference type="OrthoDB" id="8558741at2"/>
<dbReference type="EMBL" id="CP016268">
    <property type="protein sequence ID" value="ANO50746.1"/>
    <property type="molecule type" value="Genomic_DNA"/>
</dbReference>
<feature type="coiled-coil region" evidence="3">
    <location>
        <begin position="137"/>
        <end position="183"/>
    </location>
</feature>
<evidence type="ECO:0000256" key="3">
    <source>
        <dbReference type="SAM" id="Coils"/>
    </source>
</evidence>